<feature type="transmembrane region" description="Helical" evidence="6">
    <location>
        <begin position="114"/>
        <end position="135"/>
    </location>
</feature>
<dbReference type="GO" id="GO:0005886">
    <property type="term" value="C:plasma membrane"/>
    <property type="evidence" value="ECO:0007669"/>
    <property type="project" value="UniProtKB-SubCell"/>
</dbReference>
<evidence type="ECO:0000256" key="1">
    <source>
        <dbReference type="ARBA" id="ARBA00004651"/>
    </source>
</evidence>
<dbReference type="EMBL" id="FNTC01000002">
    <property type="protein sequence ID" value="SEC08633.1"/>
    <property type="molecule type" value="Genomic_DNA"/>
</dbReference>
<feature type="transmembrane region" description="Helical" evidence="6">
    <location>
        <begin position="60"/>
        <end position="78"/>
    </location>
</feature>
<evidence type="ECO:0000256" key="4">
    <source>
        <dbReference type="ARBA" id="ARBA00022989"/>
    </source>
</evidence>
<feature type="transmembrane region" description="Helical" evidence="6">
    <location>
        <begin position="337"/>
        <end position="361"/>
    </location>
</feature>
<feature type="transmembrane region" description="Helical" evidence="6">
    <location>
        <begin position="244"/>
        <end position="265"/>
    </location>
</feature>
<keyword evidence="5 6" id="KW-0472">Membrane</keyword>
<feature type="transmembrane region" description="Helical" evidence="6">
    <location>
        <begin position="367"/>
        <end position="386"/>
    </location>
</feature>
<proteinExistence type="predicted"/>
<feature type="transmembrane region" description="Helical" evidence="6">
    <location>
        <begin position="176"/>
        <end position="196"/>
    </location>
</feature>
<evidence type="ECO:0000313" key="7">
    <source>
        <dbReference type="EMBL" id="SEC08633.1"/>
    </source>
</evidence>
<protein>
    <submittedName>
        <fullName evidence="7">Predicted arabinose efflux permease, MFS family</fullName>
    </submittedName>
</protein>
<feature type="transmembrane region" description="Helical" evidence="6">
    <location>
        <begin position="26"/>
        <end position="54"/>
    </location>
</feature>
<evidence type="ECO:0000313" key="8">
    <source>
        <dbReference type="Proteomes" id="UP000198542"/>
    </source>
</evidence>
<dbReference type="PANTHER" id="PTHR43124:SF10">
    <property type="entry name" value="PURINE EFFLUX PUMP PBUE"/>
    <property type="match status" value="1"/>
</dbReference>
<feature type="transmembrane region" description="Helical" evidence="6">
    <location>
        <begin position="147"/>
        <end position="170"/>
    </location>
</feature>
<keyword evidence="2" id="KW-1003">Cell membrane</keyword>
<dbReference type="GO" id="GO:0022857">
    <property type="term" value="F:transmembrane transporter activity"/>
    <property type="evidence" value="ECO:0007669"/>
    <property type="project" value="InterPro"/>
</dbReference>
<name>A0A231GPA5_PSEJE</name>
<evidence type="ECO:0000256" key="2">
    <source>
        <dbReference type="ARBA" id="ARBA00022475"/>
    </source>
</evidence>
<feature type="transmembrane region" description="Helical" evidence="6">
    <location>
        <begin position="217"/>
        <end position="238"/>
    </location>
</feature>
<evidence type="ECO:0000256" key="3">
    <source>
        <dbReference type="ARBA" id="ARBA00022692"/>
    </source>
</evidence>
<keyword evidence="3 6" id="KW-0812">Transmembrane</keyword>
<dbReference type="Gene3D" id="1.20.1250.20">
    <property type="entry name" value="MFS general substrate transporter like domains"/>
    <property type="match status" value="1"/>
</dbReference>
<comment type="subcellular location">
    <subcellularLocation>
        <location evidence="1">Cell membrane</location>
        <topology evidence="1">Multi-pass membrane protein</topology>
    </subcellularLocation>
</comment>
<feature type="transmembrane region" description="Helical" evidence="6">
    <location>
        <begin position="90"/>
        <end position="108"/>
    </location>
</feature>
<reference evidence="8" key="1">
    <citation type="submission" date="2016-10" db="EMBL/GenBank/DDBJ databases">
        <authorList>
            <person name="Varghese N."/>
            <person name="Submissions S."/>
        </authorList>
    </citation>
    <scope>NUCLEOTIDE SEQUENCE [LARGE SCALE GENOMIC DNA]</scope>
    <source>
        <strain evidence="8">BS3660</strain>
    </source>
</reference>
<dbReference type="InterPro" id="IPR050189">
    <property type="entry name" value="MFS_Efflux_Transporters"/>
</dbReference>
<feature type="transmembrane region" description="Helical" evidence="6">
    <location>
        <begin position="277"/>
        <end position="297"/>
    </location>
</feature>
<evidence type="ECO:0000256" key="6">
    <source>
        <dbReference type="SAM" id="Phobius"/>
    </source>
</evidence>
<dbReference type="Proteomes" id="UP000198542">
    <property type="component" value="Unassembled WGS sequence"/>
</dbReference>
<dbReference type="InterPro" id="IPR011701">
    <property type="entry name" value="MFS"/>
</dbReference>
<dbReference type="PANTHER" id="PTHR43124">
    <property type="entry name" value="PURINE EFFLUX PUMP PBUE"/>
    <property type="match status" value="1"/>
</dbReference>
<gene>
    <name evidence="7" type="ORF">SAMN04490187_3114</name>
</gene>
<evidence type="ECO:0000256" key="5">
    <source>
        <dbReference type="ARBA" id="ARBA00023136"/>
    </source>
</evidence>
<dbReference type="Pfam" id="PF07690">
    <property type="entry name" value="MFS_1"/>
    <property type="match status" value="1"/>
</dbReference>
<keyword evidence="8" id="KW-1185">Reference proteome</keyword>
<sequence>MSSHSVSDTLTKAAGNRKEARHGTAALVIGHCAGLMDITTLPIWVGIVLIGQLALDPQRAGFLLTLFLGSVVLSSLCIAPKLSRLNRKRIASAAYAVAGMAFASMPSVSGSYTLLASAHVVAGLAVGCGLSIVHGTMGSTANPHRTAAMAFSSLSLLSILVMATLPPLVGKNGPNIFFYTMSGIMFTAALAALLAFPKVARAIQHDQSKLAKLPTRVWFGIAGVSLLMVSHSMVFGFIERVGGWHGFSAAQITTVLVISGFVNLVPVALSSLLERRLPASGVVIAGPLIQATAAVAVTQFSGYGVYIVATSVLIAVVTFTHVFAFGVLARLDPSGRVVAATPVMVMAGSATGPLLGGVLALHVGYGSLGWAALVLGLLSALCFRLGTRKA</sequence>
<feature type="transmembrane region" description="Helical" evidence="6">
    <location>
        <begin position="303"/>
        <end position="325"/>
    </location>
</feature>
<keyword evidence="4 6" id="KW-1133">Transmembrane helix</keyword>
<dbReference type="SUPFAM" id="SSF103473">
    <property type="entry name" value="MFS general substrate transporter"/>
    <property type="match status" value="1"/>
</dbReference>
<organism evidence="7 8">
    <name type="scientific">Pseudomonas jessenii</name>
    <dbReference type="NCBI Taxonomy" id="77298"/>
    <lineage>
        <taxon>Bacteria</taxon>
        <taxon>Pseudomonadati</taxon>
        <taxon>Pseudomonadota</taxon>
        <taxon>Gammaproteobacteria</taxon>
        <taxon>Pseudomonadales</taxon>
        <taxon>Pseudomonadaceae</taxon>
        <taxon>Pseudomonas</taxon>
    </lineage>
</organism>
<dbReference type="InterPro" id="IPR036259">
    <property type="entry name" value="MFS_trans_sf"/>
</dbReference>
<dbReference type="AlphaFoldDB" id="A0A231GPA5"/>
<dbReference type="RefSeq" id="WP_090454393.1">
    <property type="nucleotide sequence ID" value="NZ_FNTC01000002.1"/>
</dbReference>
<accession>A0A231GPA5</accession>